<dbReference type="Gene3D" id="3.40.50.720">
    <property type="entry name" value="NAD(P)-binding Rossmann-like Domain"/>
    <property type="match status" value="1"/>
</dbReference>
<dbReference type="InterPro" id="IPR002347">
    <property type="entry name" value="SDR_fam"/>
</dbReference>
<dbReference type="PROSITE" id="PS00061">
    <property type="entry name" value="ADH_SHORT"/>
    <property type="match status" value="1"/>
</dbReference>
<name>A0A6J6E3B5_9ZZZZ</name>
<evidence type="ECO:0000256" key="1">
    <source>
        <dbReference type="ARBA" id="ARBA00006484"/>
    </source>
</evidence>
<dbReference type="InterPro" id="IPR036291">
    <property type="entry name" value="NAD(P)-bd_dom_sf"/>
</dbReference>
<comment type="similarity">
    <text evidence="1">Belongs to the short-chain dehydrogenases/reductases (SDR) family.</text>
</comment>
<dbReference type="EMBL" id="CAEZTN010000014">
    <property type="protein sequence ID" value="CAB4570316.1"/>
    <property type="molecule type" value="Genomic_DNA"/>
</dbReference>
<sequence>MGKKVLITGSRGIAAALVAQLSNKDYSIYIVGGEEQDCKALSAQFSQVKGFSAIDIRDEQLVIDAFDQAIKQLDGLDHVASIVGGSGRSFGDGAIEDISKSAWDQTLDLNLTTAFLTAREAIKYFKKNGGGSLILTSSILATSPSPEFFRTHAYAVAKGGVNTLVKTLSAAYLTDSIRVNAVAPSLVATPMAARAAQNPEIAEFTKKKQPFAPSQLSADQVAASYVYLMENQGVTGQIIEIDGGWSVNSGV</sequence>
<dbReference type="PRINTS" id="PR00081">
    <property type="entry name" value="GDHRDH"/>
</dbReference>
<organism evidence="2">
    <name type="scientific">freshwater metagenome</name>
    <dbReference type="NCBI Taxonomy" id="449393"/>
    <lineage>
        <taxon>unclassified sequences</taxon>
        <taxon>metagenomes</taxon>
        <taxon>ecological metagenomes</taxon>
    </lineage>
</organism>
<proteinExistence type="inferred from homology"/>
<dbReference type="AlphaFoldDB" id="A0A6J6E3B5"/>
<dbReference type="PANTHER" id="PTHR42760">
    <property type="entry name" value="SHORT-CHAIN DEHYDROGENASES/REDUCTASES FAMILY MEMBER"/>
    <property type="match status" value="1"/>
</dbReference>
<dbReference type="CDD" id="cd05233">
    <property type="entry name" value="SDR_c"/>
    <property type="match status" value="1"/>
</dbReference>
<dbReference type="InterPro" id="IPR020904">
    <property type="entry name" value="Sc_DH/Rdtase_CS"/>
</dbReference>
<reference evidence="2" key="1">
    <citation type="submission" date="2020-05" db="EMBL/GenBank/DDBJ databases">
        <authorList>
            <person name="Chiriac C."/>
            <person name="Salcher M."/>
            <person name="Ghai R."/>
            <person name="Kavagutti S V."/>
        </authorList>
    </citation>
    <scope>NUCLEOTIDE SEQUENCE</scope>
</reference>
<dbReference type="GO" id="GO:0016616">
    <property type="term" value="F:oxidoreductase activity, acting on the CH-OH group of donors, NAD or NADP as acceptor"/>
    <property type="evidence" value="ECO:0007669"/>
    <property type="project" value="TreeGrafter"/>
</dbReference>
<protein>
    <submittedName>
        <fullName evidence="2">Unannotated protein</fullName>
    </submittedName>
</protein>
<gene>
    <name evidence="2" type="ORF">UFOPK1689_00621</name>
</gene>
<accession>A0A6J6E3B5</accession>
<evidence type="ECO:0000313" key="2">
    <source>
        <dbReference type="EMBL" id="CAB4570316.1"/>
    </source>
</evidence>
<dbReference type="SUPFAM" id="SSF51735">
    <property type="entry name" value="NAD(P)-binding Rossmann-fold domains"/>
    <property type="match status" value="1"/>
</dbReference>
<dbReference type="Pfam" id="PF13561">
    <property type="entry name" value="adh_short_C2"/>
    <property type="match status" value="1"/>
</dbReference>